<feature type="region of interest" description="Disordered" evidence="6">
    <location>
        <begin position="30"/>
        <end position="71"/>
    </location>
</feature>
<keyword evidence="9" id="KW-1185">Reference proteome</keyword>
<evidence type="ECO:0000256" key="6">
    <source>
        <dbReference type="SAM" id="MobiDB-lite"/>
    </source>
</evidence>
<proteinExistence type="predicted"/>
<evidence type="ECO:0000259" key="7">
    <source>
        <dbReference type="PROSITE" id="PS50888"/>
    </source>
</evidence>
<evidence type="ECO:0000256" key="1">
    <source>
        <dbReference type="ARBA" id="ARBA00023015"/>
    </source>
</evidence>
<evidence type="ECO:0000256" key="3">
    <source>
        <dbReference type="ARBA" id="ARBA00023159"/>
    </source>
</evidence>
<dbReference type="GO" id="GO:0090575">
    <property type="term" value="C:RNA polymerase II transcription regulator complex"/>
    <property type="evidence" value="ECO:0007669"/>
    <property type="project" value="TreeGrafter"/>
</dbReference>
<evidence type="ECO:0000256" key="4">
    <source>
        <dbReference type="ARBA" id="ARBA00023163"/>
    </source>
</evidence>
<dbReference type="Proteomes" id="UP001222932">
    <property type="component" value="Unassembled WGS sequence"/>
</dbReference>
<evidence type="ECO:0000256" key="5">
    <source>
        <dbReference type="ARBA" id="ARBA00023242"/>
    </source>
</evidence>
<dbReference type="InterPro" id="IPR036638">
    <property type="entry name" value="HLH_DNA-bd_sf"/>
</dbReference>
<feature type="compositionally biased region" description="Polar residues" evidence="6">
    <location>
        <begin position="265"/>
        <end position="276"/>
    </location>
</feature>
<dbReference type="PANTHER" id="PTHR10328:SF3">
    <property type="entry name" value="PROTEIN MAX"/>
    <property type="match status" value="1"/>
</dbReference>
<dbReference type="InterPro" id="IPR011598">
    <property type="entry name" value="bHLH_dom"/>
</dbReference>
<dbReference type="GO" id="GO:0045944">
    <property type="term" value="P:positive regulation of transcription by RNA polymerase II"/>
    <property type="evidence" value="ECO:0007669"/>
    <property type="project" value="TreeGrafter"/>
</dbReference>
<dbReference type="GO" id="GO:0003700">
    <property type="term" value="F:DNA-binding transcription factor activity"/>
    <property type="evidence" value="ECO:0007669"/>
    <property type="project" value="TreeGrafter"/>
</dbReference>
<dbReference type="PANTHER" id="PTHR10328">
    <property type="entry name" value="PROTEIN MAX MYC-ASSOCIATED FACTOR X"/>
    <property type="match status" value="1"/>
</dbReference>
<feature type="compositionally biased region" description="Basic and acidic residues" evidence="6">
    <location>
        <begin position="49"/>
        <end position="71"/>
    </location>
</feature>
<dbReference type="Pfam" id="PF00010">
    <property type="entry name" value="HLH"/>
    <property type="match status" value="1"/>
</dbReference>
<dbReference type="SMART" id="SM00353">
    <property type="entry name" value="HLH"/>
    <property type="match status" value="1"/>
</dbReference>
<feature type="compositionally biased region" description="Low complexity" evidence="6">
    <location>
        <begin position="229"/>
        <end position="244"/>
    </location>
</feature>
<evidence type="ECO:0000313" key="9">
    <source>
        <dbReference type="Proteomes" id="UP001222932"/>
    </source>
</evidence>
<dbReference type="SUPFAM" id="SSF47459">
    <property type="entry name" value="HLH, helix-loop-helix DNA-binding domain"/>
    <property type="match status" value="1"/>
</dbReference>
<reference evidence="8" key="2">
    <citation type="submission" date="2023-06" db="EMBL/GenBank/DDBJ databases">
        <authorList>
            <person name="Kobayashi Y."/>
            <person name="Kayamori A."/>
            <person name="Aoki K."/>
            <person name="Shiwa Y."/>
            <person name="Fujita N."/>
            <person name="Sugita T."/>
            <person name="Iwasaki W."/>
            <person name="Tanaka N."/>
            <person name="Takashima M."/>
        </authorList>
    </citation>
    <scope>NUCLEOTIDE SEQUENCE</scope>
    <source>
        <strain evidence="8">HIS016</strain>
    </source>
</reference>
<name>A0AAD3U092_9TREE</name>
<protein>
    <recommendedName>
        <fullName evidence="7">BHLH domain-containing protein</fullName>
    </recommendedName>
</protein>
<dbReference type="GO" id="GO:0003677">
    <property type="term" value="F:DNA binding"/>
    <property type="evidence" value="ECO:0007669"/>
    <property type="project" value="UniProtKB-KW"/>
</dbReference>
<evidence type="ECO:0000256" key="2">
    <source>
        <dbReference type="ARBA" id="ARBA00023125"/>
    </source>
</evidence>
<dbReference type="AlphaFoldDB" id="A0AAD3U092"/>
<comment type="caution">
    <text evidence="8">The sequence shown here is derived from an EMBL/GenBank/DDBJ whole genome shotgun (WGS) entry which is preliminary data.</text>
</comment>
<keyword evidence="1" id="KW-0805">Transcription regulation</keyword>
<feature type="compositionally biased region" description="Low complexity" evidence="6">
    <location>
        <begin position="30"/>
        <end position="41"/>
    </location>
</feature>
<organism evidence="8 9">
    <name type="scientific">Cutaneotrichosporon spelunceum</name>
    <dbReference type="NCBI Taxonomy" id="1672016"/>
    <lineage>
        <taxon>Eukaryota</taxon>
        <taxon>Fungi</taxon>
        <taxon>Dikarya</taxon>
        <taxon>Basidiomycota</taxon>
        <taxon>Agaricomycotina</taxon>
        <taxon>Tremellomycetes</taxon>
        <taxon>Trichosporonales</taxon>
        <taxon>Trichosporonaceae</taxon>
        <taxon>Cutaneotrichosporon</taxon>
    </lineage>
</organism>
<feature type="region of interest" description="Disordered" evidence="6">
    <location>
        <begin position="229"/>
        <end position="277"/>
    </location>
</feature>
<dbReference type="Gene3D" id="4.10.280.10">
    <property type="entry name" value="Helix-loop-helix DNA-binding domain"/>
    <property type="match status" value="1"/>
</dbReference>
<keyword evidence="5" id="KW-0539">Nucleus</keyword>
<gene>
    <name evidence="8" type="ORF">CspeluHIS016_0900560</name>
</gene>
<sequence>MATITPPMGSPTTTKPLSIKMEAVGIAGLARPATAAPAVNKPKPRKRNNNAEKRELHNATERARRETLNGRFDTLRDQVPGLRGCRRASKSAVVNGAISSLKDSRRRSVLSAKVIRELAAERNELFEECNRLRQMAHLPPKAGPTNLWTDEMAQICTVEEEPVYIPEEAGDDLQIEDDSDEMDLQQANIVAGNIASGLITPPLTTDMGSEQSIWPSSFTAPAIPFSFMNNSTETSSSNSPVGSSHMITPPHIEGPSPSVALGVSPHTSSPASSPQQDEVWGQFGQSLFQQAQQVQQTTKDHAQAMLQMQTQFGGQQYDLSMFLTQGMPQNVSAVAFPQQREAIRAPSGGAFDLCSFMPEWLQQQQSVGV</sequence>
<reference evidence="8" key="1">
    <citation type="journal article" date="2023" name="BMC Genomics">
        <title>Chromosome-level genome assemblies of Cutaneotrichosporon spp. (Trichosporonales, Basidiomycota) reveal imbalanced evolution between nucleotide sequences and chromosome synteny.</title>
        <authorList>
            <person name="Kobayashi Y."/>
            <person name="Kayamori A."/>
            <person name="Aoki K."/>
            <person name="Shiwa Y."/>
            <person name="Matsutani M."/>
            <person name="Fujita N."/>
            <person name="Sugita T."/>
            <person name="Iwasaki W."/>
            <person name="Tanaka N."/>
            <person name="Takashima M."/>
        </authorList>
    </citation>
    <scope>NUCLEOTIDE SEQUENCE</scope>
    <source>
        <strain evidence="8">HIS016</strain>
    </source>
</reference>
<dbReference type="PROSITE" id="PS50888">
    <property type="entry name" value="BHLH"/>
    <property type="match status" value="1"/>
</dbReference>
<evidence type="ECO:0000313" key="8">
    <source>
        <dbReference type="EMBL" id="GMK59839.1"/>
    </source>
</evidence>
<feature type="domain" description="BHLH" evidence="7">
    <location>
        <begin position="52"/>
        <end position="104"/>
    </location>
</feature>
<dbReference type="GO" id="GO:0046983">
    <property type="term" value="F:protein dimerization activity"/>
    <property type="evidence" value="ECO:0007669"/>
    <property type="project" value="InterPro"/>
</dbReference>
<accession>A0AAD3U092</accession>
<keyword evidence="2" id="KW-0238">DNA-binding</keyword>
<keyword evidence="4" id="KW-0804">Transcription</keyword>
<keyword evidence="3" id="KW-0010">Activator</keyword>
<dbReference type="EMBL" id="BTCM01000009">
    <property type="protein sequence ID" value="GMK59839.1"/>
    <property type="molecule type" value="Genomic_DNA"/>
</dbReference>